<dbReference type="Proteomes" id="UP000230750">
    <property type="component" value="Unassembled WGS sequence"/>
</dbReference>
<sequence length="219" mass="25265">MVWKDWIRLDSGQLSDKTEEVLGIQVVISAVRYFDLLSQLIGNRYRIAHYTTVYGPLTLFWFKCAQRSARRLIHLDSLICSVYQGAFGLSETNEVLTGRCLSISRRREELYCTTASDGFDIDNKFRNELEISRLNCSLLRSLNFLTVTFFLVGGGCFTEKRKPQQRDQMEVLSKCSRQLSIHHLLWKLGGPGCGHSDESAHDRDAETQWCTRNQESYQH</sequence>
<evidence type="ECO:0000313" key="2">
    <source>
        <dbReference type="Proteomes" id="UP000230750"/>
    </source>
</evidence>
<keyword evidence="2" id="KW-1185">Reference proteome</keyword>
<organism evidence="1 2">
    <name type="scientific">Stichopus japonicus</name>
    <name type="common">Sea cucumber</name>
    <dbReference type="NCBI Taxonomy" id="307972"/>
    <lineage>
        <taxon>Eukaryota</taxon>
        <taxon>Metazoa</taxon>
        <taxon>Echinodermata</taxon>
        <taxon>Eleutherozoa</taxon>
        <taxon>Echinozoa</taxon>
        <taxon>Holothuroidea</taxon>
        <taxon>Aspidochirotacea</taxon>
        <taxon>Aspidochirotida</taxon>
        <taxon>Stichopodidae</taxon>
        <taxon>Apostichopus</taxon>
    </lineage>
</organism>
<accession>A0A2G8KIS9</accession>
<reference evidence="1 2" key="1">
    <citation type="journal article" date="2017" name="PLoS Biol.">
        <title>The sea cucumber genome provides insights into morphological evolution and visceral regeneration.</title>
        <authorList>
            <person name="Zhang X."/>
            <person name="Sun L."/>
            <person name="Yuan J."/>
            <person name="Sun Y."/>
            <person name="Gao Y."/>
            <person name="Zhang L."/>
            <person name="Li S."/>
            <person name="Dai H."/>
            <person name="Hamel J.F."/>
            <person name="Liu C."/>
            <person name="Yu Y."/>
            <person name="Liu S."/>
            <person name="Lin W."/>
            <person name="Guo K."/>
            <person name="Jin S."/>
            <person name="Xu P."/>
            <person name="Storey K.B."/>
            <person name="Huan P."/>
            <person name="Zhang T."/>
            <person name="Zhou Y."/>
            <person name="Zhang J."/>
            <person name="Lin C."/>
            <person name="Li X."/>
            <person name="Xing L."/>
            <person name="Huo D."/>
            <person name="Sun M."/>
            <person name="Wang L."/>
            <person name="Mercier A."/>
            <person name="Li F."/>
            <person name="Yang H."/>
            <person name="Xiang J."/>
        </authorList>
    </citation>
    <scope>NUCLEOTIDE SEQUENCE [LARGE SCALE GENOMIC DNA]</scope>
    <source>
        <strain evidence="1">Shaxun</strain>
        <tissue evidence="1">Muscle</tissue>
    </source>
</reference>
<evidence type="ECO:0000313" key="1">
    <source>
        <dbReference type="EMBL" id="PIK47903.1"/>
    </source>
</evidence>
<dbReference type="EMBL" id="MRZV01000551">
    <property type="protein sequence ID" value="PIK47903.1"/>
    <property type="molecule type" value="Genomic_DNA"/>
</dbReference>
<comment type="caution">
    <text evidence="1">The sequence shown here is derived from an EMBL/GenBank/DDBJ whole genome shotgun (WGS) entry which is preliminary data.</text>
</comment>
<gene>
    <name evidence="1" type="ORF">BSL78_15233</name>
</gene>
<protein>
    <submittedName>
        <fullName evidence="1">Uncharacterized protein</fullName>
    </submittedName>
</protein>
<dbReference type="AlphaFoldDB" id="A0A2G8KIS9"/>
<proteinExistence type="predicted"/>
<name>A0A2G8KIS9_STIJA</name>